<dbReference type="RefSeq" id="WP_105483900.1">
    <property type="nucleotide sequence ID" value="NZ_NIGF01000009.1"/>
</dbReference>
<protein>
    <submittedName>
        <fullName evidence="3">Urease accessory protein UreH</fullName>
    </submittedName>
</protein>
<evidence type="ECO:0000313" key="3">
    <source>
        <dbReference type="EMBL" id="PQV63739.1"/>
    </source>
</evidence>
<dbReference type="InParanoid" id="A0A2S8SSM8"/>
<evidence type="ECO:0000313" key="4">
    <source>
        <dbReference type="Proteomes" id="UP000237684"/>
    </source>
</evidence>
<comment type="similarity">
    <text evidence="1">Belongs to the UreD family.</text>
</comment>
<name>A0A2S8SSM8_9BACT</name>
<dbReference type="HAMAP" id="MF_01384">
    <property type="entry name" value="UreD"/>
    <property type="match status" value="1"/>
</dbReference>
<organism evidence="3 4">
    <name type="scientific">Abditibacterium utsteinense</name>
    <dbReference type="NCBI Taxonomy" id="1960156"/>
    <lineage>
        <taxon>Bacteria</taxon>
        <taxon>Pseudomonadati</taxon>
        <taxon>Abditibacteriota</taxon>
        <taxon>Abditibacteriia</taxon>
        <taxon>Abditibacteriales</taxon>
        <taxon>Abditibacteriaceae</taxon>
        <taxon>Abditibacterium</taxon>
    </lineage>
</organism>
<dbReference type="PANTHER" id="PTHR33643:SF1">
    <property type="entry name" value="UREASE ACCESSORY PROTEIN D"/>
    <property type="match status" value="1"/>
</dbReference>
<dbReference type="Pfam" id="PF01774">
    <property type="entry name" value="UreD"/>
    <property type="match status" value="1"/>
</dbReference>
<proteinExistence type="inferred from homology"/>
<evidence type="ECO:0000256" key="1">
    <source>
        <dbReference type="ARBA" id="ARBA00007177"/>
    </source>
</evidence>
<reference evidence="3 4" key="1">
    <citation type="journal article" date="2018" name="Syst. Appl. Microbiol.">
        <title>Abditibacterium utsteinense sp. nov., the first cultivated member of candidate phylum FBP, isolated from ice-free Antarctic soil samples.</title>
        <authorList>
            <person name="Tahon G."/>
            <person name="Tytgat B."/>
            <person name="Lebbe L."/>
            <person name="Carlier A."/>
            <person name="Willems A."/>
        </authorList>
    </citation>
    <scope>NUCLEOTIDE SEQUENCE [LARGE SCALE GENOMIC DNA]</scope>
    <source>
        <strain evidence="3 4">LMG 29911</strain>
    </source>
</reference>
<gene>
    <name evidence="3" type="ORF">B1R32_10979</name>
</gene>
<dbReference type="OrthoDB" id="5328682at2"/>
<accession>A0A2S8SSM8</accession>
<keyword evidence="4" id="KW-1185">Reference proteome</keyword>
<dbReference type="AlphaFoldDB" id="A0A2S8SSM8"/>
<dbReference type="EMBL" id="NIGF01000009">
    <property type="protein sequence ID" value="PQV63739.1"/>
    <property type="molecule type" value="Genomic_DNA"/>
</dbReference>
<dbReference type="PANTHER" id="PTHR33643">
    <property type="entry name" value="UREASE ACCESSORY PROTEIN D"/>
    <property type="match status" value="1"/>
</dbReference>
<evidence type="ECO:0000256" key="2">
    <source>
        <dbReference type="ARBA" id="ARBA00023186"/>
    </source>
</evidence>
<comment type="caution">
    <text evidence="3">The sequence shown here is derived from an EMBL/GenBank/DDBJ whole genome shotgun (WGS) entry which is preliminary data.</text>
</comment>
<sequence length="269" mass="29119">MANGHLFARLKLQNGATRLIEHRHSAPLKIARPFPNPENGGLEICVMDASPGLLSGDDYHLEWMVEAGAQARITTQGATRVHPAGHKTEDESGAIPINFSRQCVAAHVGRGARLELWPGATIPFRGANFRGETEIFLEENASFSLFECLSAGRVASGEAFEFEQVQLKTRISDQCGPLYCAQNRFIPAQSTLQNSFYFGAATHWANFIVMSPHIPKDAAKIAQQILQARAISGAASELPRGGVAVSMLGNRAHDLKIAALGIQSQLCFT</sequence>
<dbReference type="GO" id="GO:0016151">
    <property type="term" value="F:nickel cation binding"/>
    <property type="evidence" value="ECO:0007669"/>
    <property type="project" value="InterPro"/>
</dbReference>
<keyword evidence="2" id="KW-0143">Chaperone</keyword>
<dbReference type="InterPro" id="IPR002669">
    <property type="entry name" value="UreD"/>
</dbReference>
<dbReference type="Proteomes" id="UP000237684">
    <property type="component" value="Unassembled WGS sequence"/>
</dbReference>